<keyword evidence="1" id="KW-1133">Transmembrane helix</keyword>
<evidence type="ECO:0000313" key="2">
    <source>
        <dbReference type="EMBL" id="MBV4397245.1"/>
    </source>
</evidence>
<proteinExistence type="predicted"/>
<feature type="transmembrane region" description="Helical" evidence="1">
    <location>
        <begin position="6"/>
        <end position="25"/>
    </location>
</feature>
<accession>A0ABS6NNU9</accession>
<keyword evidence="3" id="KW-1185">Reference proteome</keyword>
<evidence type="ECO:0000313" key="3">
    <source>
        <dbReference type="Proteomes" id="UP000722165"/>
    </source>
</evidence>
<evidence type="ECO:0000256" key="1">
    <source>
        <dbReference type="SAM" id="Phobius"/>
    </source>
</evidence>
<gene>
    <name evidence="2" type="ORF">KU392_08290</name>
</gene>
<keyword evidence="1" id="KW-0472">Membrane</keyword>
<dbReference type="RefSeq" id="WP_169294492.1">
    <property type="nucleotide sequence ID" value="NZ_CP130490.1"/>
</dbReference>
<organism evidence="2 3">
    <name type="scientific">Advenella alkanexedens</name>
    <dbReference type="NCBI Taxonomy" id="1481665"/>
    <lineage>
        <taxon>Bacteria</taxon>
        <taxon>Pseudomonadati</taxon>
        <taxon>Pseudomonadota</taxon>
        <taxon>Betaproteobacteria</taxon>
        <taxon>Burkholderiales</taxon>
        <taxon>Alcaligenaceae</taxon>
    </lineage>
</organism>
<name>A0ABS6NNU9_9BURK</name>
<protein>
    <submittedName>
        <fullName evidence="2">Uncharacterized protein</fullName>
    </submittedName>
</protein>
<keyword evidence="1" id="KW-0812">Transmembrane</keyword>
<dbReference type="EMBL" id="JAHSPR010000005">
    <property type="protein sequence ID" value="MBV4397245.1"/>
    <property type="molecule type" value="Genomic_DNA"/>
</dbReference>
<dbReference type="Gene3D" id="2.60.120.380">
    <property type="match status" value="1"/>
</dbReference>
<reference evidence="2 3" key="1">
    <citation type="submission" date="2021-06" db="EMBL/GenBank/DDBJ databases">
        <authorList>
            <person name="Lu T."/>
            <person name="Wang Q."/>
            <person name="Han X."/>
        </authorList>
    </citation>
    <scope>NUCLEOTIDE SEQUENCE [LARGE SCALE GENOMIC DNA]</scope>
    <source>
        <strain evidence="2 3">LAM0050</strain>
    </source>
</reference>
<dbReference type="Proteomes" id="UP000722165">
    <property type="component" value="Unassembled WGS sequence"/>
</dbReference>
<sequence length="169" mass="18990">MHFSTFSKVLIGIIIVFTVASVVVVGKLETHYASEAVKMQQEIELTSKKRNEAIINSLTNMTQNVSFSDEEPAMVYTGYIMGAGYSAYQFRATQDQTLRVSLKGDDFLDIVLFGPETKVLERDADFIIPVEGLYELRVMFKESMEIQQEKAALENTAQAVPYTITLTLK</sequence>
<comment type="caution">
    <text evidence="2">The sequence shown here is derived from an EMBL/GenBank/DDBJ whole genome shotgun (WGS) entry which is preliminary data.</text>
</comment>